<accession>A0A5J5FAI3</accession>
<dbReference type="Proteomes" id="UP000326924">
    <property type="component" value="Unassembled WGS sequence"/>
</dbReference>
<protein>
    <submittedName>
        <fullName evidence="1">Uncharacterized protein</fullName>
    </submittedName>
</protein>
<dbReference type="AlphaFoldDB" id="A0A5J5FAI3"/>
<organism evidence="1 2">
    <name type="scientific">Sphaerosporella brunnea</name>
    <dbReference type="NCBI Taxonomy" id="1250544"/>
    <lineage>
        <taxon>Eukaryota</taxon>
        <taxon>Fungi</taxon>
        <taxon>Dikarya</taxon>
        <taxon>Ascomycota</taxon>
        <taxon>Pezizomycotina</taxon>
        <taxon>Pezizomycetes</taxon>
        <taxon>Pezizales</taxon>
        <taxon>Pyronemataceae</taxon>
        <taxon>Sphaerosporella</taxon>
    </lineage>
</organism>
<name>A0A5J5FAI3_9PEZI</name>
<keyword evidence="2" id="KW-1185">Reference proteome</keyword>
<dbReference type="InParanoid" id="A0A5J5FAI3"/>
<evidence type="ECO:0000313" key="1">
    <source>
        <dbReference type="EMBL" id="KAA8914081.1"/>
    </source>
</evidence>
<reference evidence="1 2" key="1">
    <citation type="submission" date="2019-09" db="EMBL/GenBank/DDBJ databases">
        <title>Draft genome of the ectomycorrhizal ascomycete Sphaerosporella brunnea.</title>
        <authorList>
            <consortium name="DOE Joint Genome Institute"/>
            <person name="Benucci G.M."/>
            <person name="Marozzi G."/>
            <person name="Antonielli L."/>
            <person name="Sanchez S."/>
            <person name="Marco P."/>
            <person name="Wang X."/>
            <person name="Falini L.B."/>
            <person name="Barry K."/>
            <person name="Haridas S."/>
            <person name="Lipzen A."/>
            <person name="Labutti K."/>
            <person name="Grigoriev I.V."/>
            <person name="Murat C."/>
            <person name="Martin F."/>
            <person name="Albertini E."/>
            <person name="Donnini D."/>
            <person name="Bonito G."/>
        </authorList>
    </citation>
    <scope>NUCLEOTIDE SEQUENCE [LARGE SCALE GENOMIC DNA]</scope>
    <source>
        <strain evidence="1 2">Sb_GMNB300</strain>
    </source>
</reference>
<sequence>MSGHRSESGRVLSDWRRVDTSQVVEYLRSYSSHARLPTPRVAKQALRLGAGDSDASCENLDGERGTFKTATGPCRFTEVPSGVGANGAPDFFIQGRKLGTGNVVVELENGHDAVDCYLPGMWGGIRAAVVVNVIDHAQKEPLKDHFSEPVQLWRRTLQGLRGFHAPTDCLTLGREGICRDPGELAPAAFELPVESLAFRTDTHLRQLTAKMESQGGSINRR</sequence>
<comment type="caution">
    <text evidence="1">The sequence shown here is derived from an EMBL/GenBank/DDBJ whole genome shotgun (WGS) entry which is preliminary data.</text>
</comment>
<dbReference type="EMBL" id="VXIS01000009">
    <property type="protein sequence ID" value="KAA8914081.1"/>
    <property type="molecule type" value="Genomic_DNA"/>
</dbReference>
<gene>
    <name evidence="1" type="ORF">FN846DRAFT_902373</name>
</gene>
<proteinExistence type="predicted"/>
<evidence type="ECO:0000313" key="2">
    <source>
        <dbReference type="Proteomes" id="UP000326924"/>
    </source>
</evidence>